<evidence type="ECO:0000259" key="4">
    <source>
        <dbReference type="PROSITE" id="PS51294"/>
    </source>
</evidence>
<evidence type="ECO:0000256" key="2">
    <source>
        <dbReference type="SAM" id="MobiDB-lite"/>
    </source>
</evidence>
<dbReference type="InterPro" id="IPR009057">
    <property type="entry name" value="Homeodomain-like_sf"/>
</dbReference>
<protein>
    <recommendedName>
        <fullName evidence="7">Myb-like domain-containing protein</fullName>
    </recommendedName>
</protein>
<comment type="caution">
    <text evidence="5">The sequence shown here is derived from an EMBL/GenBank/DDBJ whole genome shotgun (WGS) entry which is preliminary data.</text>
</comment>
<feature type="compositionally biased region" description="Polar residues" evidence="2">
    <location>
        <begin position="754"/>
        <end position="763"/>
    </location>
</feature>
<dbReference type="InterPro" id="IPR001005">
    <property type="entry name" value="SANT/Myb"/>
</dbReference>
<gene>
    <name evidence="5" type="ORF">EUX98_g5995</name>
</gene>
<feature type="compositionally biased region" description="Polar residues" evidence="2">
    <location>
        <begin position="490"/>
        <end position="499"/>
    </location>
</feature>
<dbReference type="CDD" id="cd11660">
    <property type="entry name" value="SANT_TRF"/>
    <property type="match status" value="2"/>
</dbReference>
<feature type="region of interest" description="Disordered" evidence="2">
    <location>
        <begin position="95"/>
        <end position="120"/>
    </location>
</feature>
<dbReference type="Gene3D" id="1.10.10.60">
    <property type="entry name" value="Homeodomain-like"/>
    <property type="match status" value="2"/>
</dbReference>
<feature type="compositionally biased region" description="Polar residues" evidence="2">
    <location>
        <begin position="16"/>
        <end position="28"/>
    </location>
</feature>
<evidence type="ECO:0000313" key="6">
    <source>
        <dbReference type="Proteomes" id="UP000308730"/>
    </source>
</evidence>
<dbReference type="PANTHER" id="PTHR46734">
    <property type="entry name" value="TELOMERIC REPEAT-BINDING FACTOR 1 TERF1"/>
    <property type="match status" value="1"/>
</dbReference>
<feature type="region of interest" description="Disordered" evidence="2">
    <location>
        <begin position="1"/>
        <end position="53"/>
    </location>
</feature>
<dbReference type="InterPro" id="IPR017930">
    <property type="entry name" value="Myb_dom"/>
</dbReference>
<feature type="domain" description="Myb-like" evidence="3">
    <location>
        <begin position="117"/>
        <end position="172"/>
    </location>
</feature>
<reference evidence="5 6" key="1">
    <citation type="submission" date="2019-02" db="EMBL/GenBank/DDBJ databases">
        <title>Genome sequencing of the rare red list fungi Antrodiella citrinella (Flaviporus citrinellus).</title>
        <authorList>
            <person name="Buettner E."/>
            <person name="Kellner H."/>
        </authorList>
    </citation>
    <scope>NUCLEOTIDE SEQUENCE [LARGE SCALE GENOMIC DNA]</scope>
    <source>
        <strain evidence="5 6">DSM 108506</strain>
    </source>
</reference>
<feature type="compositionally biased region" description="Polar residues" evidence="2">
    <location>
        <begin position="100"/>
        <end position="118"/>
    </location>
</feature>
<feature type="compositionally biased region" description="Low complexity" evidence="2">
    <location>
        <begin position="502"/>
        <end position="529"/>
    </location>
</feature>
<accession>A0A4S4MR35</accession>
<feature type="compositionally biased region" description="Low complexity" evidence="2">
    <location>
        <begin position="437"/>
        <end position="451"/>
    </location>
</feature>
<dbReference type="SMART" id="SM00717">
    <property type="entry name" value="SANT"/>
    <property type="match status" value="2"/>
</dbReference>
<feature type="region of interest" description="Disordered" evidence="2">
    <location>
        <begin position="408"/>
        <end position="452"/>
    </location>
</feature>
<keyword evidence="1" id="KW-0539">Nucleus</keyword>
<evidence type="ECO:0000313" key="5">
    <source>
        <dbReference type="EMBL" id="THH28195.1"/>
    </source>
</evidence>
<evidence type="ECO:0000259" key="3">
    <source>
        <dbReference type="PROSITE" id="PS50090"/>
    </source>
</evidence>
<dbReference type="AlphaFoldDB" id="A0A4S4MR35"/>
<feature type="region of interest" description="Disordered" evidence="2">
    <location>
        <begin position="940"/>
        <end position="989"/>
    </location>
</feature>
<dbReference type="PROSITE" id="PS51294">
    <property type="entry name" value="HTH_MYB"/>
    <property type="match status" value="2"/>
</dbReference>
<feature type="compositionally biased region" description="Basic and acidic residues" evidence="2">
    <location>
        <begin position="788"/>
        <end position="801"/>
    </location>
</feature>
<feature type="compositionally biased region" description="Low complexity" evidence="2">
    <location>
        <begin position="1"/>
        <end position="14"/>
    </location>
</feature>
<organism evidence="5 6">
    <name type="scientific">Antrodiella citrinella</name>
    <dbReference type="NCBI Taxonomy" id="2447956"/>
    <lineage>
        <taxon>Eukaryota</taxon>
        <taxon>Fungi</taxon>
        <taxon>Dikarya</taxon>
        <taxon>Basidiomycota</taxon>
        <taxon>Agaricomycotina</taxon>
        <taxon>Agaricomycetes</taxon>
        <taxon>Polyporales</taxon>
        <taxon>Steccherinaceae</taxon>
        <taxon>Antrodiella</taxon>
    </lineage>
</organism>
<dbReference type="PANTHER" id="PTHR46734:SF1">
    <property type="entry name" value="TELOMERIC REPEAT-BINDING FACTOR 1"/>
    <property type="match status" value="1"/>
</dbReference>
<name>A0A4S4MR35_9APHY</name>
<feature type="region of interest" description="Disordered" evidence="2">
    <location>
        <begin position="485"/>
        <end position="529"/>
    </location>
</feature>
<evidence type="ECO:0008006" key="7">
    <source>
        <dbReference type="Google" id="ProtNLM"/>
    </source>
</evidence>
<sequence>MATSPSPTAAQPPQEMTVQAPTSQTFSFTAPFPPHTSALLCSPPGHKQQRRVSLALPSSPRIFPEWKFRDDTSLGNLSAALLPEKKGKMRKIFTEDDDTSQAQVSPSMTAASQLPSMQKKQRKKWSPEETGMLVHGCNKWGVGNWKAILNDPELVFDDRSPVDLKDRFRTYYPDAYRQHYPNAKTHLSSKVRSALPDGSSIFEKTRSKKRRPFTEEEDRALKAGYDKHGTVWATIVKDPIFQEQNRRSTDLRDRFRNAFPELYQAAGYKPRMSAKKKKALGWDVSMPETSFSTTSEFTRKPKSRVHPVRAATDDLAMGRDGLGPVRRKRRNTTQGLFRGGTKSVPESTHNSEGEESGSEEGEEDRNTPPTPAADITTPNSTQPPTEELYNDTNEVDMDIQPLDQLSDHLSIPDFMSGDVTESSQTTAWSSLDTPLNSWTSAPRPATSPSPTHDYLLPHSPIIPVAHTMIGNSAWGPQDWLSANPRLDGSRATSSHNSFIGGSAAFSPHTHPSSPTSFSSSSNGHPLSSLSHASLNHLQSQQFNHHSQFTQSHSQGVFDRYDLFPNSLSHDIDFDLDFISEGFGGETTDEQSAFSDPSAWANTGSGMRGGFTHHSNYAGDLIFGARTHQPSGHMMDYGHGFGFGSGSNNMDIGLGLEGVQSGSQPKSGLHTPALPGIDEIELTGISLDDHEFDADIDVLSGRMDESDSPDSKDHLSYPQPLALEDLVGLPLSDDESGLCDGEESEMTVAAPPSTPYTGMRSSGRASVPGMHTPYGGHSHHNRSVSVPPSEHRNSDPRPEHAHSRTPNPQRKYKPLPTTSTAVRPTFQPFQLPTSMPPPAITPVQKQAILRPHLPPQVASFSSAGASSSSSPPYKVPYLDLHYYTNMSPGVAFPVTYPKSHFQGHAQALDLAQSVAQQAQSSSKPLCVSPSSLMQFNTPFSGTASASVPHSGSTTTRHQRGLSAVSPQDLLVRRGSDNNKRKRASWDGGVS</sequence>
<feature type="compositionally biased region" description="Acidic residues" evidence="2">
    <location>
        <begin position="353"/>
        <end position="363"/>
    </location>
</feature>
<dbReference type="OrthoDB" id="608866at2759"/>
<dbReference type="Proteomes" id="UP000308730">
    <property type="component" value="Unassembled WGS sequence"/>
</dbReference>
<dbReference type="SUPFAM" id="SSF46689">
    <property type="entry name" value="Homeodomain-like"/>
    <property type="match status" value="2"/>
</dbReference>
<dbReference type="InterPro" id="IPR052450">
    <property type="entry name" value="TRBD-Containing_Protein"/>
</dbReference>
<feature type="compositionally biased region" description="Acidic residues" evidence="2">
    <location>
        <begin position="731"/>
        <end position="744"/>
    </location>
</feature>
<feature type="compositionally biased region" description="Polar residues" evidence="2">
    <location>
        <begin position="419"/>
        <end position="436"/>
    </location>
</feature>
<feature type="domain" description="HTH myb-type" evidence="4">
    <location>
        <begin position="117"/>
        <end position="176"/>
    </location>
</feature>
<evidence type="ECO:0000256" key="1">
    <source>
        <dbReference type="ARBA" id="ARBA00023242"/>
    </source>
</evidence>
<feature type="domain" description="HTH myb-type" evidence="4">
    <location>
        <begin position="205"/>
        <end position="237"/>
    </location>
</feature>
<feature type="region of interest" description="Disordered" evidence="2">
    <location>
        <begin position="729"/>
        <end position="821"/>
    </location>
</feature>
<dbReference type="PROSITE" id="PS50090">
    <property type="entry name" value="MYB_LIKE"/>
    <property type="match status" value="2"/>
</dbReference>
<dbReference type="Pfam" id="PF00249">
    <property type="entry name" value="Myb_DNA-binding"/>
    <property type="match status" value="1"/>
</dbReference>
<feature type="domain" description="Myb-like" evidence="3">
    <location>
        <begin position="205"/>
        <end position="259"/>
    </location>
</feature>
<feature type="region of interest" description="Disordered" evidence="2">
    <location>
        <begin position="293"/>
        <end position="389"/>
    </location>
</feature>
<proteinExistence type="predicted"/>
<dbReference type="EMBL" id="SGPM01000195">
    <property type="protein sequence ID" value="THH28195.1"/>
    <property type="molecule type" value="Genomic_DNA"/>
</dbReference>
<feature type="compositionally biased region" description="Polar residues" evidence="2">
    <location>
        <begin position="940"/>
        <end position="954"/>
    </location>
</feature>
<keyword evidence="6" id="KW-1185">Reference proteome</keyword>